<accession>A0A4Z1E5V1</accession>
<reference evidence="3 4" key="1">
    <citation type="submission" date="2018-11" db="EMBL/GenBank/DDBJ databases">
        <title>Complete genome sequencing of the Actinobacteria Serinibacter sp. K3-2.</title>
        <authorList>
            <person name="Rakitin A.L."/>
            <person name="Beletsky A.V."/>
            <person name="Mardanov A.V."/>
            <person name="Ravin N.V."/>
            <person name="Gromova A.S."/>
            <person name="Filippova S.N."/>
            <person name="Gal'Chenko V.F."/>
        </authorList>
    </citation>
    <scope>NUCLEOTIDE SEQUENCE [LARGE SCALE GENOMIC DNA]</scope>
    <source>
        <strain evidence="3 4">K3-2</strain>
    </source>
</reference>
<evidence type="ECO:0000256" key="1">
    <source>
        <dbReference type="SAM" id="MobiDB-lite"/>
    </source>
</evidence>
<dbReference type="Proteomes" id="UP000297318">
    <property type="component" value="Unassembled WGS sequence"/>
</dbReference>
<sequence length="467" mass="47202">MNDDLRRFAPRDPDDESASESERALEETVMARLRAADPAADVEPGEDFPAAVGARARADDGSTATATDATPAAPIDLAARRRRPRWYSPAAAAAAAVLIGAGGYAVGAGGVFGNAGSSTADSAESADAASAPAPISLGGASGASGSDAAGAGEMATSAPGLGQQDAAMSARGGADMSMIGWGGGRNSFTGTGLSDAARSAQAYGLDAATPSNPERMAQVAAALGMAGAPEIVDGQWALTDGDAQLNVGLDGSLGLSYYNTANQPWCDGCAEPSPADAPSGDAAIERLKEVLAAIGEDPAQYEYAAPTYEGAVTATAEARRVVDGQGTDLVMMLDLAPAGIASIWGSLADVVDLGTYDVVSEQEGLERLSDPRFGGYLSGMPMPIDGDARVMEEYVPPTQAPAAPQPGVFISWPVNDVEIVSARLGLAQQWQPDGGVLLVPSYEFTAADGGTWSVIAVAESQLDLASE</sequence>
<protein>
    <submittedName>
        <fullName evidence="3">Uncharacterized protein</fullName>
    </submittedName>
</protein>
<organism evidence="3 4">
    <name type="scientific">Serinibacter arcticus</name>
    <dbReference type="NCBI Taxonomy" id="1655435"/>
    <lineage>
        <taxon>Bacteria</taxon>
        <taxon>Bacillati</taxon>
        <taxon>Actinomycetota</taxon>
        <taxon>Actinomycetes</taxon>
        <taxon>Micrococcales</taxon>
        <taxon>Beutenbergiaceae</taxon>
        <taxon>Serinibacter</taxon>
    </lineage>
</organism>
<keyword evidence="2" id="KW-0812">Transmembrane</keyword>
<feature type="region of interest" description="Disordered" evidence="1">
    <location>
        <begin position="1"/>
        <end position="77"/>
    </location>
</feature>
<feature type="compositionally biased region" description="Basic and acidic residues" evidence="1">
    <location>
        <begin position="1"/>
        <end position="12"/>
    </location>
</feature>
<evidence type="ECO:0000256" key="2">
    <source>
        <dbReference type="SAM" id="Phobius"/>
    </source>
</evidence>
<comment type="caution">
    <text evidence="3">The sequence shown here is derived from an EMBL/GenBank/DDBJ whole genome shotgun (WGS) entry which is preliminary data.</text>
</comment>
<evidence type="ECO:0000313" key="4">
    <source>
        <dbReference type="Proteomes" id="UP000297318"/>
    </source>
</evidence>
<feature type="compositionally biased region" description="Low complexity" evidence="1">
    <location>
        <begin position="50"/>
        <end position="77"/>
    </location>
</feature>
<gene>
    <name evidence="3" type="ORF">SERN_0711</name>
</gene>
<dbReference type="AlphaFoldDB" id="A0A4Z1E5V1"/>
<feature type="region of interest" description="Disordered" evidence="1">
    <location>
        <begin position="140"/>
        <end position="169"/>
    </location>
</feature>
<dbReference type="OrthoDB" id="3268840at2"/>
<name>A0A4Z1E5V1_9MICO</name>
<feature type="compositionally biased region" description="Low complexity" evidence="1">
    <location>
        <begin position="140"/>
        <end position="152"/>
    </location>
</feature>
<dbReference type="EMBL" id="RHPJ01000001">
    <property type="protein sequence ID" value="TGO06519.1"/>
    <property type="molecule type" value="Genomic_DNA"/>
</dbReference>
<keyword evidence="2" id="KW-1133">Transmembrane helix</keyword>
<dbReference type="RefSeq" id="WP_135848706.1">
    <property type="nucleotide sequence ID" value="NZ_RHPJ01000001.1"/>
</dbReference>
<keyword evidence="4" id="KW-1185">Reference proteome</keyword>
<evidence type="ECO:0000313" key="3">
    <source>
        <dbReference type="EMBL" id="TGO06519.1"/>
    </source>
</evidence>
<keyword evidence="2" id="KW-0472">Membrane</keyword>
<proteinExistence type="predicted"/>
<feature type="transmembrane region" description="Helical" evidence="2">
    <location>
        <begin position="90"/>
        <end position="112"/>
    </location>
</feature>